<dbReference type="FunFam" id="3.30.470.20:FF:000003">
    <property type="entry name" value="Inositol hexakisphosphate and diphosphoinositol-pentakisphosphate kinase"/>
    <property type="match status" value="1"/>
</dbReference>
<keyword evidence="4 13" id="KW-0963">Cytoplasm</keyword>
<dbReference type="Pfam" id="PF00328">
    <property type="entry name" value="His_Phos_2"/>
    <property type="match status" value="1"/>
</dbReference>
<dbReference type="Pfam" id="PF18086">
    <property type="entry name" value="PPIP5K2_N"/>
    <property type="match status" value="1"/>
</dbReference>
<keyword evidence="7 13" id="KW-0418">Kinase</keyword>
<evidence type="ECO:0000256" key="6">
    <source>
        <dbReference type="ARBA" id="ARBA00022741"/>
    </source>
</evidence>
<evidence type="ECO:0000256" key="13">
    <source>
        <dbReference type="RuleBase" id="RU365032"/>
    </source>
</evidence>
<dbReference type="InterPro" id="IPR000560">
    <property type="entry name" value="His_Pase_clade-2"/>
</dbReference>
<evidence type="ECO:0000256" key="5">
    <source>
        <dbReference type="ARBA" id="ARBA00022679"/>
    </source>
</evidence>
<dbReference type="InterPro" id="IPR037446">
    <property type="entry name" value="His_Pase_VIP1"/>
</dbReference>
<feature type="compositionally biased region" description="Polar residues" evidence="14">
    <location>
        <begin position="1322"/>
        <end position="1343"/>
    </location>
</feature>
<feature type="domain" description="VIP1 N-terminal" evidence="15">
    <location>
        <begin position="252"/>
        <end position="341"/>
    </location>
</feature>
<comment type="subcellular location">
    <subcellularLocation>
        <location evidence="1 13">Cytoplasm</location>
        <location evidence="1 13">Cytosol</location>
    </subcellularLocation>
</comment>
<comment type="catalytic activity">
    <reaction evidence="10">
        <text>1D-myo-inositol hexakisphosphate + ATP = 1-diphospho-1D-myo-inositol 2,3,4,5,6-pentakisphosphate + ADP</text>
        <dbReference type="Rhea" id="RHEA:37459"/>
        <dbReference type="ChEBI" id="CHEBI:30616"/>
        <dbReference type="ChEBI" id="CHEBI:58130"/>
        <dbReference type="ChEBI" id="CHEBI:74946"/>
        <dbReference type="ChEBI" id="CHEBI:456216"/>
        <dbReference type="EC" id="2.7.4.24"/>
    </reaction>
    <physiologicalReaction direction="left-to-right" evidence="10">
        <dbReference type="Rhea" id="RHEA:37460"/>
    </physiologicalReaction>
</comment>
<evidence type="ECO:0000256" key="10">
    <source>
        <dbReference type="ARBA" id="ARBA00034629"/>
    </source>
</evidence>
<dbReference type="GO" id="GO:0052723">
    <property type="term" value="F:inositol hexakisphosphate 1-kinase activity"/>
    <property type="evidence" value="ECO:0007669"/>
    <property type="project" value="RHEA"/>
</dbReference>
<comment type="function">
    <text evidence="11">Bifunctional inositol kinase that acts in concert with the IP6K kinases to synthesize the diphosphate group-containing inositol pyrophosphates diphosphoinositol pentakisphosphate, PP-InsP5, and bis-diphosphoinositol tetrakisphosphate, (PP)2-InsP4. PP-InsP5 and (PP)2-InsP4, also respectively called InsP7 and InsP8, may regulate a variety of cellular processes, including apoptosis, vesicle trafficking, cytoskeletal dynamics, and exocytosis. Phosphorylates inositol hexakisphosphate (InsP6) at position 1 to produce PP-InsP5 which is in turn phosphorylated by IP6Ks to produce (PP)2-InsP4. Alternatively, phosphorylates PP-InsP5 at position 1, produced by IP6Ks from InsP6, to produce (PP)2-InsP4.</text>
</comment>
<dbReference type="InterPro" id="IPR033379">
    <property type="entry name" value="Acid_Pase_AS"/>
</dbReference>
<dbReference type="SUPFAM" id="SSF56059">
    <property type="entry name" value="Glutathione synthetase ATP-binding domain-like"/>
    <property type="match status" value="1"/>
</dbReference>
<evidence type="ECO:0000256" key="12">
    <source>
        <dbReference type="ARBA" id="ARBA00071668"/>
    </source>
</evidence>
<proteinExistence type="inferred from homology"/>
<dbReference type="GO" id="GO:0006020">
    <property type="term" value="P:inositol metabolic process"/>
    <property type="evidence" value="ECO:0007669"/>
    <property type="project" value="TreeGrafter"/>
</dbReference>
<feature type="compositionally biased region" description="Polar residues" evidence="14">
    <location>
        <begin position="1293"/>
        <end position="1307"/>
    </location>
</feature>
<keyword evidence="6 13" id="KW-0547">Nucleotide-binding</keyword>
<evidence type="ECO:0000256" key="8">
    <source>
        <dbReference type="ARBA" id="ARBA00022840"/>
    </source>
</evidence>
<feature type="compositionally biased region" description="Low complexity" evidence="14">
    <location>
        <begin position="207"/>
        <end position="217"/>
    </location>
</feature>
<feature type="compositionally biased region" description="Low complexity" evidence="14">
    <location>
        <begin position="125"/>
        <end position="136"/>
    </location>
</feature>
<evidence type="ECO:0000313" key="16">
    <source>
        <dbReference type="EMBL" id="GAU99688.1"/>
    </source>
</evidence>
<evidence type="ECO:0000256" key="4">
    <source>
        <dbReference type="ARBA" id="ARBA00022490"/>
    </source>
</evidence>
<sequence length="1439" mass="160965">MSSLFRKSTTEDLKVAIEKCVHNGSVKSLHRSVTPVEKGNLGSSPESASVLPSPSLAPDPAPSASPTSPTSPSESSKSVRDRRRSMTVPVNTFYPSTTDSSSTTTTTTKPALSSPQEETLPPRSLTPQQHQTLPTTKKSNRFVVSKITEDTVREGGALIMPSRSSASSSVTGSPETSRARSPLVVLLPDEKMVSPTGESPVTPFRPPLLTSMSLSSPAESRRGSLTRKISREKNDALPSPSTSVPEHEPFVFLGVCAMAKKAKSKYMVEILTRITQEFEQIKTVVFDEQQILNDPVEKWPIVDALISFTSDRFPLQKAIQYWRFRKPLLINDLEMQYVIKDRRKVYELLKSIDIELPRYAVLDRDSGKEEDAQLEEAEDFIIVNGTVFNKPFVEKPVCADDHNIYIYYPMSAGGGSQRLFRKIQNRSSMYSKESKVRRTGSFIYEEFMPTDGTDVKVYTVGPEYAHAEARKSPALDGRVERDIDGKEIRFPVILNNIEKLIARRICDTFKQMVCGFDLLRANGRSYVCDVNGFSFVKNSMIYYNDCAKIIANHALRKLAPELHIPWARPYQLEDPPIVTTTQGKMMELRCVVAVMRHGDRTPKQKMKMEVSHPAFFAIYTSYGGRLDAEGREIKLKKPKQLQEILDVTRDMLASHLDEPEIKDKRLKLEQLKSVLEMYGHFSGINRKIQMKYHPAEKADGEATQGDKNQNADENPKGALVLIMKWGGELTPLGKYQSEQLGQMFRCMYPGSGESSDKQGHGLLRLHSTLRHDLKIYASDEGRVQTTAAAFAKGLLALEGELTPILVQMVKSADTNGLLDNDLDARESGNIVKKRLKSILKKNADFSEEDIEALNPTDDISVKAAIAEIKNPVAACEEMHRSIGELVTIIREKARSQESELPALYTGESWDLIDRRWGKLEKDFRLRDGQFDITKIPDIYDCIRFDRQHNHWMNKLTCVKNIFKIAQNLANIVVPLEYGITQKEKLTIAQGIASPLLRKIRTDLQHVLDTPCEKENDPENVNRLHPRFSQNIASPDRLVRTRLYFTSESHIHSLMNIFRFGGLVPENDEQWKRAMTFVSAVPEFNFLTQIVIMQYEDPTKPVDSEERFHIELHFSPGMQIKDSETNPVKAKIESDLLKPAPDKLSKNASGDGINMKISTATLKNDSQLSIVGPLPSSGHRKSTVMPATSMSHLAEGWLDNLDSNSTINFPKTRYDRSIFKPNAPGVVMNRVFSTNVIKGISSGSSLDKMDDSTEATDVKCLSVPNVTPLETLHNALSLKQLDDFIKAITAPASKQVTPARTPDVSATGNEVDARKPNPLQFVHQYSSGSTWNDSEISSPQTTPSAAGGPNFVFRPLTADASLSQLDKPDAFSALDEHDQPMDVEMPDTSSSPQIDSLIFSPVKPDRRWNEEDKERKQDASSPPTTVSRQLDFDMHDGTKS</sequence>
<dbReference type="EMBL" id="BDGG01000005">
    <property type="protein sequence ID" value="GAU99688.1"/>
    <property type="molecule type" value="Genomic_DNA"/>
</dbReference>
<dbReference type="GO" id="GO:0033857">
    <property type="term" value="F:5-diphosphoinositol pentakisphosphate 1-kinase activity"/>
    <property type="evidence" value="ECO:0007669"/>
    <property type="project" value="TreeGrafter"/>
</dbReference>
<dbReference type="GO" id="GO:0005524">
    <property type="term" value="F:ATP binding"/>
    <property type="evidence" value="ECO:0007669"/>
    <property type="project" value="UniProtKB-KW"/>
</dbReference>
<evidence type="ECO:0000256" key="14">
    <source>
        <dbReference type="SAM" id="MobiDB-lite"/>
    </source>
</evidence>
<dbReference type="PROSITE" id="PS00616">
    <property type="entry name" value="HIS_ACID_PHOSPHAT_1"/>
    <property type="match status" value="1"/>
</dbReference>
<dbReference type="Gene3D" id="3.40.50.11950">
    <property type="match status" value="1"/>
</dbReference>
<evidence type="ECO:0000256" key="1">
    <source>
        <dbReference type="ARBA" id="ARBA00004514"/>
    </source>
</evidence>
<feature type="compositionally biased region" description="Basic and acidic residues" evidence="14">
    <location>
        <begin position="1429"/>
        <end position="1439"/>
    </location>
</feature>
<dbReference type="GO" id="GO:0005829">
    <property type="term" value="C:cytosol"/>
    <property type="evidence" value="ECO:0007669"/>
    <property type="project" value="UniProtKB-SubCell"/>
</dbReference>
<reference evidence="16 17" key="1">
    <citation type="journal article" date="2016" name="Nat. Commun.">
        <title>Extremotolerant tardigrade genome and improved radiotolerance of human cultured cells by tardigrade-unique protein.</title>
        <authorList>
            <person name="Hashimoto T."/>
            <person name="Horikawa D.D."/>
            <person name="Saito Y."/>
            <person name="Kuwahara H."/>
            <person name="Kozuka-Hata H."/>
            <person name="Shin-I T."/>
            <person name="Minakuchi Y."/>
            <person name="Ohishi K."/>
            <person name="Motoyama A."/>
            <person name="Aizu T."/>
            <person name="Enomoto A."/>
            <person name="Kondo K."/>
            <person name="Tanaka S."/>
            <person name="Hara Y."/>
            <person name="Koshikawa S."/>
            <person name="Sagara H."/>
            <person name="Miura T."/>
            <person name="Yokobori S."/>
            <person name="Miyagawa K."/>
            <person name="Suzuki Y."/>
            <person name="Kubo T."/>
            <person name="Oyama M."/>
            <person name="Kohara Y."/>
            <person name="Fujiyama A."/>
            <person name="Arakawa K."/>
            <person name="Katayama T."/>
            <person name="Toyoda A."/>
            <person name="Kunieda T."/>
        </authorList>
    </citation>
    <scope>NUCLEOTIDE SEQUENCE [LARGE SCALE GENOMIC DNA]</scope>
    <source>
        <strain evidence="16 17">YOKOZUNA-1</strain>
    </source>
</reference>
<evidence type="ECO:0000256" key="2">
    <source>
        <dbReference type="ARBA" id="ARBA00005609"/>
    </source>
</evidence>
<feature type="compositionally biased region" description="Low complexity" evidence="14">
    <location>
        <begin position="161"/>
        <end position="176"/>
    </location>
</feature>
<feature type="compositionally biased region" description="Low complexity" evidence="14">
    <location>
        <begin position="96"/>
        <end position="108"/>
    </location>
</feature>
<dbReference type="InterPro" id="IPR029033">
    <property type="entry name" value="His_PPase_superfam"/>
</dbReference>
<dbReference type="SUPFAM" id="SSF53254">
    <property type="entry name" value="Phosphoglycerate mutase-like"/>
    <property type="match status" value="1"/>
</dbReference>
<keyword evidence="8 13" id="KW-0067">ATP-binding</keyword>
<dbReference type="Proteomes" id="UP000186922">
    <property type="component" value="Unassembled WGS sequence"/>
</dbReference>
<feature type="compositionally biased region" description="Low complexity" evidence="14">
    <location>
        <begin position="64"/>
        <end position="76"/>
    </location>
</feature>
<evidence type="ECO:0000256" key="11">
    <source>
        <dbReference type="ARBA" id="ARBA00055071"/>
    </source>
</evidence>
<dbReference type="OrthoDB" id="18042at2759"/>
<dbReference type="GO" id="GO:0016791">
    <property type="term" value="F:phosphatase activity"/>
    <property type="evidence" value="ECO:0007669"/>
    <property type="project" value="UniProtKB-ARBA"/>
</dbReference>
<evidence type="ECO:0000256" key="7">
    <source>
        <dbReference type="ARBA" id="ARBA00022777"/>
    </source>
</evidence>
<comment type="catalytic activity">
    <reaction evidence="9">
        <text>5-diphospho-1D-myo-inositol 1,2,3,4,6-pentakisphosphate + ATP + H(+) = 1,5-bis(diphospho)-1D-myo-inositol 2,3,4,6-tetrakisphosphate + ADP</text>
        <dbReference type="Rhea" id="RHEA:10276"/>
        <dbReference type="ChEBI" id="CHEBI:15378"/>
        <dbReference type="ChEBI" id="CHEBI:30616"/>
        <dbReference type="ChEBI" id="CHEBI:58628"/>
        <dbReference type="ChEBI" id="CHEBI:77983"/>
        <dbReference type="ChEBI" id="CHEBI:456216"/>
        <dbReference type="EC" id="2.7.4.24"/>
    </reaction>
    <physiologicalReaction direction="left-to-right" evidence="9">
        <dbReference type="Rhea" id="RHEA:10277"/>
    </physiologicalReaction>
</comment>
<keyword evidence="5 13" id="KW-0808">Transferase</keyword>
<evidence type="ECO:0000256" key="9">
    <source>
        <dbReference type="ARBA" id="ARBA00033696"/>
    </source>
</evidence>
<organism evidence="16 17">
    <name type="scientific">Ramazzottius varieornatus</name>
    <name type="common">Water bear</name>
    <name type="synonym">Tardigrade</name>
    <dbReference type="NCBI Taxonomy" id="947166"/>
    <lineage>
        <taxon>Eukaryota</taxon>
        <taxon>Metazoa</taxon>
        <taxon>Ecdysozoa</taxon>
        <taxon>Tardigrada</taxon>
        <taxon>Eutardigrada</taxon>
        <taxon>Parachela</taxon>
        <taxon>Hypsibioidea</taxon>
        <taxon>Ramazzottiidae</taxon>
        <taxon>Ramazzottius</taxon>
    </lineage>
</organism>
<feature type="region of interest" description="Disordered" evidence="14">
    <location>
        <begin position="155"/>
        <end position="179"/>
    </location>
</feature>
<feature type="compositionally biased region" description="Polar residues" evidence="14">
    <location>
        <begin position="1418"/>
        <end position="1427"/>
    </location>
</feature>
<feature type="region of interest" description="Disordered" evidence="14">
    <location>
        <begin position="1379"/>
        <end position="1439"/>
    </location>
</feature>
<dbReference type="GO" id="GO:0032958">
    <property type="term" value="P:inositol phosphate biosynthetic process"/>
    <property type="evidence" value="ECO:0007669"/>
    <property type="project" value="TreeGrafter"/>
</dbReference>
<gene>
    <name evidence="16" type="primary">RvY_10649-1</name>
    <name evidence="16" type="synonym">RvY_10649.1</name>
    <name evidence="16" type="ORF">RvY_10649</name>
</gene>
<comment type="caution">
    <text evidence="16">The sequence shown here is derived from an EMBL/GenBank/DDBJ whole genome shotgun (WGS) entry which is preliminary data.</text>
</comment>
<accession>A0A1D1VMG7</accession>
<dbReference type="PANTHER" id="PTHR12750">
    <property type="entry name" value="DIPHOSPHOINOSITOL PENTAKISPHOSPHATE KINASE"/>
    <property type="match status" value="1"/>
</dbReference>
<feature type="compositionally biased region" description="Basic and acidic residues" evidence="14">
    <location>
        <begin position="1402"/>
        <end position="1417"/>
    </location>
</feature>
<keyword evidence="17" id="KW-1185">Reference proteome</keyword>
<comment type="similarity">
    <text evidence="2 13">Belongs to the histidine acid phosphatase family. VIP1 subfamily.</text>
</comment>
<evidence type="ECO:0000259" key="15">
    <source>
        <dbReference type="Pfam" id="PF18086"/>
    </source>
</evidence>
<feature type="region of interest" description="Disordered" evidence="14">
    <location>
        <begin position="192"/>
        <end position="242"/>
    </location>
</feature>
<name>A0A1D1VMG7_RAMVA</name>
<dbReference type="Gene3D" id="3.30.470.20">
    <property type="entry name" value="ATP-grasp fold, B domain"/>
    <property type="match status" value="1"/>
</dbReference>
<dbReference type="STRING" id="947166.A0A1D1VMG7"/>
<dbReference type="EC" id="2.7.4.24" evidence="3 13"/>
<evidence type="ECO:0000313" key="17">
    <source>
        <dbReference type="Proteomes" id="UP000186922"/>
    </source>
</evidence>
<dbReference type="PANTHER" id="PTHR12750:SF9">
    <property type="entry name" value="INOSITOL HEXAKISPHOSPHATE AND DIPHOSPHOINOSITOL-PENTAKISPHOSPHATE KINASE"/>
    <property type="match status" value="1"/>
</dbReference>
<feature type="region of interest" description="Disordered" evidence="14">
    <location>
        <begin position="1293"/>
        <end position="1351"/>
    </location>
</feature>
<dbReference type="InterPro" id="IPR040557">
    <property type="entry name" value="VIP1_N"/>
</dbReference>
<dbReference type="Gene3D" id="3.40.50.1240">
    <property type="entry name" value="Phosphoglycerate mutase-like"/>
    <property type="match status" value="1"/>
</dbReference>
<protein>
    <recommendedName>
        <fullName evidence="12 13">Inositol hexakisphosphate and diphosphoinositol-pentakisphosphate kinase</fullName>
        <ecNumber evidence="3 13">2.7.4.24</ecNumber>
    </recommendedName>
</protein>
<feature type="region of interest" description="Disordered" evidence="14">
    <location>
        <begin position="23"/>
        <end position="141"/>
    </location>
</feature>
<feature type="compositionally biased region" description="Low complexity" evidence="14">
    <location>
        <begin position="43"/>
        <end position="54"/>
    </location>
</feature>
<evidence type="ECO:0000256" key="3">
    <source>
        <dbReference type="ARBA" id="ARBA00012893"/>
    </source>
</evidence>
<dbReference type="CDD" id="cd07061">
    <property type="entry name" value="HP_HAP_like"/>
    <property type="match status" value="1"/>
</dbReference>